<comment type="caution">
    <text evidence="1">The sequence shown here is derived from an EMBL/GenBank/DDBJ whole genome shotgun (WGS) entry which is preliminary data.</text>
</comment>
<evidence type="ECO:0000313" key="2">
    <source>
        <dbReference type="Proteomes" id="UP001054837"/>
    </source>
</evidence>
<gene>
    <name evidence="1" type="ORF">CDAR_524321</name>
</gene>
<sequence>MAVRITKLVPAKIYALQRERRALKRVNRLNPHDDNIKHAKCVQIPSLYSLLFLSLSQGYFLIRPLQLLPSCSPICFNPDNTHSDLNDYSHEETMAQSRRTFL</sequence>
<accession>A0AAV4P4F1</accession>
<protein>
    <submittedName>
        <fullName evidence="1">Uncharacterized protein</fullName>
    </submittedName>
</protein>
<evidence type="ECO:0000313" key="1">
    <source>
        <dbReference type="EMBL" id="GIX91403.1"/>
    </source>
</evidence>
<dbReference type="Proteomes" id="UP001054837">
    <property type="component" value="Unassembled WGS sequence"/>
</dbReference>
<dbReference type="AlphaFoldDB" id="A0AAV4P4F1"/>
<proteinExistence type="predicted"/>
<reference evidence="1 2" key="1">
    <citation type="submission" date="2021-06" db="EMBL/GenBank/DDBJ databases">
        <title>Caerostris darwini draft genome.</title>
        <authorList>
            <person name="Kono N."/>
            <person name="Arakawa K."/>
        </authorList>
    </citation>
    <scope>NUCLEOTIDE SEQUENCE [LARGE SCALE GENOMIC DNA]</scope>
</reference>
<dbReference type="EMBL" id="BPLQ01002322">
    <property type="protein sequence ID" value="GIX91403.1"/>
    <property type="molecule type" value="Genomic_DNA"/>
</dbReference>
<organism evidence="1 2">
    <name type="scientific">Caerostris darwini</name>
    <dbReference type="NCBI Taxonomy" id="1538125"/>
    <lineage>
        <taxon>Eukaryota</taxon>
        <taxon>Metazoa</taxon>
        <taxon>Ecdysozoa</taxon>
        <taxon>Arthropoda</taxon>
        <taxon>Chelicerata</taxon>
        <taxon>Arachnida</taxon>
        <taxon>Araneae</taxon>
        <taxon>Araneomorphae</taxon>
        <taxon>Entelegynae</taxon>
        <taxon>Araneoidea</taxon>
        <taxon>Araneidae</taxon>
        <taxon>Caerostris</taxon>
    </lineage>
</organism>
<keyword evidence="2" id="KW-1185">Reference proteome</keyword>
<name>A0AAV4P4F1_9ARAC</name>